<comment type="caution">
    <text evidence="3">The sequence shown here is derived from an EMBL/GenBank/DDBJ whole genome shotgun (WGS) entry which is preliminary data.</text>
</comment>
<keyword evidence="2" id="KW-0732">Signal</keyword>
<evidence type="ECO:0000256" key="1">
    <source>
        <dbReference type="SAM" id="MobiDB-lite"/>
    </source>
</evidence>
<feature type="signal peptide" evidence="2">
    <location>
        <begin position="1"/>
        <end position="19"/>
    </location>
</feature>
<evidence type="ECO:0000313" key="3">
    <source>
        <dbReference type="EMBL" id="TCK59330.1"/>
    </source>
</evidence>
<proteinExistence type="predicted"/>
<evidence type="ECO:0000256" key="2">
    <source>
        <dbReference type="SAM" id="SignalP"/>
    </source>
</evidence>
<reference evidence="3 4" key="1">
    <citation type="submission" date="2019-03" db="EMBL/GenBank/DDBJ databases">
        <title>Genomic Encyclopedia of Type Strains, Phase IV (KMG-IV): sequencing the most valuable type-strain genomes for metagenomic binning, comparative biology and taxonomic classification.</title>
        <authorList>
            <person name="Goeker M."/>
        </authorList>
    </citation>
    <scope>NUCLEOTIDE SEQUENCE [LARGE SCALE GENOMIC DNA]</scope>
    <source>
        <strain evidence="3 4">DSM 24984</strain>
    </source>
</reference>
<organism evidence="3 4">
    <name type="scientific">Seleniivibrio woodruffii</name>
    <dbReference type="NCBI Taxonomy" id="1078050"/>
    <lineage>
        <taxon>Bacteria</taxon>
        <taxon>Pseudomonadati</taxon>
        <taxon>Deferribacterota</taxon>
        <taxon>Deferribacteres</taxon>
        <taxon>Deferribacterales</taxon>
        <taxon>Geovibrionaceae</taxon>
        <taxon>Seleniivibrio</taxon>
    </lineage>
</organism>
<protein>
    <recommendedName>
        <fullName evidence="5">PepSY domain-containing protein</fullName>
    </recommendedName>
</protein>
<feature type="region of interest" description="Disordered" evidence="1">
    <location>
        <begin position="24"/>
        <end position="52"/>
    </location>
</feature>
<dbReference type="OrthoDB" id="9815255at2"/>
<feature type="chain" id="PRO_5020795644" description="PepSY domain-containing protein" evidence="2">
    <location>
        <begin position="20"/>
        <end position="119"/>
    </location>
</feature>
<feature type="compositionally biased region" description="Basic and acidic residues" evidence="1">
    <location>
        <begin position="24"/>
        <end position="47"/>
    </location>
</feature>
<accession>A0A4R1K5V0</accession>
<evidence type="ECO:0000313" key="4">
    <source>
        <dbReference type="Proteomes" id="UP000294614"/>
    </source>
</evidence>
<dbReference type="Proteomes" id="UP000294614">
    <property type="component" value="Unassembled WGS sequence"/>
</dbReference>
<dbReference type="AlphaFoldDB" id="A0A4R1K5V0"/>
<evidence type="ECO:0008006" key="5">
    <source>
        <dbReference type="Google" id="ProtNLM"/>
    </source>
</evidence>
<dbReference type="EMBL" id="SMGG01000006">
    <property type="protein sequence ID" value="TCK59330.1"/>
    <property type="molecule type" value="Genomic_DNA"/>
</dbReference>
<keyword evidence="4" id="KW-1185">Reference proteome</keyword>
<gene>
    <name evidence="3" type="ORF">C8D98_2263</name>
</gene>
<dbReference type="RefSeq" id="WP_132874242.1">
    <property type="nucleotide sequence ID" value="NZ_JBLJBI010000003.1"/>
</dbReference>
<name>A0A4R1K5V0_9BACT</name>
<sequence length="119" mass="13080">MKKFILASLLLLAAASLYALDTKPPFEPEKGMKMPRPEIGHQERKDMPAPVSLSQGEAKAAFTKFLSENLKGYAVVETATIVMPFGNMHQALVKDVSGNRFYLNIMPDGNVSPELMIAQ</sequence>